<evidence type="ECO:0000256" key="2">
    <source>
        <dbReference type="SAM" id="SignalP"/>
    </source>
</evidence>
<feature type="region of interest" description="Disordered" evidence="1">
    <location>
        <begin position="39"/>
        <end position="60"/>
    </location>
</feature>
<evidence type="ECO:0000313" key="3">
    <source>
        <dbReference type="EMBL" id="KFB41149.1"/>
    </source>
</evidence>
<dbReference type="EMBL" id="KE525060">
    <property type="protein sequence ID" value="KFB41149.1"/>
    <property type="molecule type" value="Genomic_DNA"/>
</dbReference>
<feature type="signal peptide" evidence="2">
    <location>
        <begin position="1"/>
        <end position="16"/>
    </location>
</feature>
<dbReference type="EnsemblMetazoa" id="ASIC008697-RA">
    <property type="protein sequence ID" value="ASIC008697-PA"/>
    <property type="gene ID" value="ASIC008697"/>
</dbReference>
<keyword evidence="5" id="KW-1185">Reference proteome</keyword>
<evidence type="ECO:0000313" key="5">
    <source>
        <dbReference type="Proteomes" id="UP000030765"/>
    </source>
</evidence>
<reference evidence="4" key="2">
    <citation type="submission" date="2020-05" db="UniProtKB">
        <authorList>
            <consortium name="EnsemblMetazoa"/>
        </authorList>
    </citation>
    <scope>IDENTIFICATION</scope>
</reference>
<dbReference type="VEuPathDB" id="VectorBase:ASIC008697"/>
<feature type="chain" id="PRO_5001783999" evidence="2">
    <location>
        <begin position="17"/>
        <end position="60"/>
    </location>
</feature>
<name>A0A084VT55_ANOSI</name>
<gene>
    <name evidence="3" type="ORF">ZHAS_00008697</name>
</gene>
<protein>
    <submittedName>
        <fullName evidence="3 4">Uncharacterized protein</fullName>
    </submittedName>
</protein>
<keyword evidence="2" id="KW-0732">Signal</keyword>
<dbReference type="AlphaFoldDB" id="A0A084VT55"/>
<organism evidence="3">
    <name type="scientific">Anopheles sinensis</name>
    <name type="common">Mosquito</name>
    <dbReference type="NCBI Taxonomy" id="74873"/>
    <lineage>
        <taxon>Eukaryota</taxon>
        <taxon>Metazoa</taxon>
        <taxon>Ecdysozoa</taxon>
        <taxon>Arthropoda</taxon>
        <taxon>Hexapoda</taxon>
        <taxon>Insecta</taxon>
        <taxon>Pterygota</taxon>
        <taxon>Neoptera</taxon>
        <taxon>Endopterygota</taxon>
        <taxon>Diptera</taxon>
        <taxon>Nematocera</taxon>
        <taxon>Culicoidea</taxon>
        <taxon>Culicidae</taxon>
        <taxon>Anophelinae</taxon>
        <taxon>Anopheles</taxon>
    </lineage>
</organism>
<proteinExistence type="predicted"/>
<dbReference type="Proteomes" id="UP000030765">
    <property type="component" value="Unassembled WGS sequence"/>
</dbReference>
<evidence type="ECO:0000256" key="1">
    <source>
        <dbReference type="SAM" id="MobiDB-lite"/>
    </source>
</evidence>
<sequence>MQFRLWWPTGISIASASTRVCVLENAICPAECDLCHGQPKENPKTGRNNKRERAELIKEQ</sequence>
<reference evidence="3 5" key="1">
    <citation type="journal article" date="2014" name="BMC Genomics">
        <title>Genome sequence of Anopheles sinensis provides insight into genetics basis of mosquito competence for malaria parasites.</title>
        <authorList>
            <person name="Zhou D."/>
            <person name="Zhang D."/>
            <person name="Ding G."/>
            <person name="Shi L."/>
            <person name="Hou Q."/>
            <person name="Ye Y."/>
            <person name="Xu Y."/>
            <person name="Zhou H."/>
            <person name="Xiong C."/>
            <person name="Li S."/>
            <person name="Yu J."/>
            <person name="Hong S."/>
            <person name="Yu X."/>
            <person name="Zou P."/>
            <person name="Chen C."/>
            <person name="Chang X."/>
            <person name="Wang W."/>
            <person name="Lv Y."/>
            <person name="Sun Y."/>
            <person name="Ma L."/>
            <person name="Shen B."/>
            <person name="Zhu C."/>
        </authorList>
    </citation>
    <scope>NUCLEOTIDE SEQUENCE [LARGE SCALE GENOMIC DNA]</scope>
</reference>
<evidence type="ECO:0000313" key="4">
    <source>
        <dbReference type="EnsemblMetazoa" id="ASIC008697-PA"/>
    </source>
</evidence>
<dbReference type="EMBL" id="ATLV01016190">
    <property type="status" value="NOT_ANNOTATED_CDS"/>
    <property type="molecule type" value="Genomic_DNA"/>
</dbReference>
<accession>A0A084VT55</accession>